<dbReference type="Proteomes" id="UP000031670">
    <property type="component" value="Unassembled WGS sequence"/>
</dbReference>
<proteinExistence type="predicted"/>
<reference evidence="1 2" key="1">
    <citation type="submission" date="2015-01" db="EMBL/GenBank/DDBJ databases">
        <title>Vibrio sp. C5 JCM 19232 whole genome shotgun sequence.</title>
        <authorList>
            <person name="Sawabe T."/>
            <person name="Meirelles P."/>
            <person name="Feng G."/>
            <person name="Sayaka M."/>
            <person name="Hattori M."/>
            <person name="Ohkuma M."/>
        </authorList>
    </citation>
    <scope>NUCLEOTIDE SEQUENCE [LARGE SCALE GENOMIC DNA]</scope>
    <source>
        <strain evidence="1 2">JCM19232</strain>
    </source>
</reference>
<comment type="caution">
    <text evidence="1">The sequence shown here is derived from an EMBL/GenBank/DDBJ whole genome shotgun (WGS) entry which is preliminary data.</text>
</comment>
<reference evidence="1 2" key="2">
    <citation type="submission" date="2015-01" db="EMBL/GenBank/DDBJ databases">
        <authorList>
            <consortium name="NBRP consortium"/>
            <person name="Sawabe T."/>
            <person name="Meirelles P."/>
            <person name="Feng G."/>
            <person name="Sayaka M."/>
            <person name="Hattori M."/>
            <person name="Ohkuma M."/>
        </authorList>
    </citation>
    <scope>NUCLEOTIDE SEQUENCE [LARGE SCALE GENOMIC DNA]</scope>
    <source>
        <strain evidence="1 2">JCM19232</strain>
    </source>
</reference>
<sequence>MDRINKQIQEASHSGALLTLEHRCGRFVVTKRIYAGIERAISSVEKQKLFRETTTSAYTLCSIPVLEDLKQDDYFEFTMPFIDGIGGDVITYKGNKVVADNLRVTLNSYLLDILSSGEEKAIPGKTFIDKVIDIKSKYQGDSHIVFDAIEKVIELSDYELIFPMGSCHGDLTLSNVKVTPDNKLYLFDFLDGFLETPLQDIVKLKQDFDYGWSFRKENKNLALKGKMFCEIAYPNMIRTISRLYKKEVEILDLVNLLRIAPYINPKDNITKLWLDKALSKSINSK</sequence>
<gene>
    <name evidence="1" type="ORF">JCM19232_2224</name>
</gene>
<accession>A0A0B8PMA5</accession>
<name>A0A0B8PMA5_9VIBR</name>
<dbReference type="EMBL" id="BBSA01000010">
    <property type="protein sequence ID" value="GAM63814.1"/>
    <property type="molecule type" value="Genomic_DNA"/>
</dbReference>
<protein>
    <recommendedName>
        <fullName evidence="3">Aminoglycoside phosphotransferase domain-containing protein</fullName>
    </recommendedName>
</protein>
<dbReference type="SUPFAM" id="SSF56112">
    <property type="entry name" value="Protein kinase-like (PK-like)"/>
    <property type="match status" value="1"/>
</dbReference>
<evidence type="ECO:0000313" key="2">
    <source>
        <dbReference type="Proteomes" id="UP000031670"/>
    </source>
</evidence>
<organism evidence="1 2">
    <name type="scientific">Vibrio ishigakensis</name>
    <dbReference type="NCBI Taxonomy" id="1481914"/>
    <lineage>
        <taxon>Bacteria</taxon>
        <taxon>Pseudomonadati</taxon>
        <taxon>Pseudomonadota</taxon>
        <taxon>Gammaproteobacteria</taxon>
        <taxon>Vibrionales</taxon>
        <taxon>Vibrionaceae</taxon>
        <taxon>Vibrio</taxon>
    </lineage>
</organism>
<evidence type="ECO:0008006" key="3">
    <source>
        <dbReference type="Google" id="ProtNLM"/>
    </source>
</evidence>
<dbReference type="AlphaFoldDB" id="A0A0B8PMA5"/>
<evidence type="ECO:0000313" key="1">
    <source>
        <dbReference type="EMBL" id="GAM63814.1"/>
    </source>
</evidence>
<dbReference type="InterPro" id="IPR011009">
    <property type="entry name" value="Kinase-like_dom_sf"/>
</dbReference>